<evidence type="ECO:0000313" key="5">
    <source>
        <dbReference type="EnsemblProtists" id="EKX32036"/>
    </source>
</evidence>
<dbReference type="InterPro" id="IPR036770">
    <property type="entry name" value="Ankyrin_rpt-contain_sf"/>
</dbReference>
<reference evidence="6" key="2">
    <citation type="submission" date="2012-11" db="EMBL/GenBank/DDBJ databases">
        <authorList>
            <person name="Kuo A."/>
            <person name="Curtis B.A."/>
            <person name="Tanifuji G."/>
            <person name="Burki F."/>
            <person name="Gruber A."/>
            <person name="Irimia M."/>
            <person name="Maruyama S."/>
            <person name="Arias M.C."/>
            <person name="Ball S.G."/>
            <person name="Gile G.H."/>
            <person name="Hirakawa Y."/>
            <person name="Hopkins J.F."/>
            <person name="Rensing S.A."/>
            <person name="Schmutz J."/>
            <person name="Symeonidi A."/>
            <person name="Elias M."/>
            <person name="Eveleigh R.J."/>
            <person name="Herman E.K."/>
            <person name="Klute M.J."/>
            <person name="Nakayama T."/>
            <person name="Obornik M."/>
            <person name="Reyes-Prieto A."/>
            <person name="Armbrust E.V."/>
            <person name="Aves S.J."/>
            <person name="Beiko R.G."/>
            <person name="Coutinho P."/>
            <person name="Dacks J.B."/>
            <person name="Durnford D.G."/>
            <person name="Fast N.M."/>
            <person name="Green B.R."/>
            <person name="Grisdale C."/>
            <person name="Hempe F."/>
            <person name="Henrissat B."/>
            <person name="Hoppner M.P."/>
            <person name="Ishida K.-I."/>
            <person name="Kim E."/>
            <person name="Koreny L."/>
            <person name="Kroth P.G."/>
            <person name="Liu Y."/>
            <person name="Malik S.-B."/>
            <person name="Maier U.G."/>
            <person name="McRose D."/>
            <person name="Mock T."/>
            <person name="Neilson J.A."/>
            <person name="Onodera N.T."/>
            <person name="Poole A.M."/>
            <person name="Pritham E.J."/>
            <person name="Richards T.A."/>
            <person name="Rocap G."/>
            <person name="Roy S.W."/>
            <person name="Sarai C."/>
            <person name="Schaack S."/>
            <person name="Shirato S."/>
            <person name="Slamovits C.H."/>
            <person name="Spencer D.F."/>
            <person name="Suzuki S."/>
            <person name="Worden A.Z."/>
            <person name="Zauner S."/>
            <person name="Barry K."/>
            <person name="Bell C."/>
            <person name="Bharti A.K."/>
            <person name="Crow J.A."/>
            <person name="Grimwood J."/>
            <person name="Kramer R."/>
            <person name="Lindquist E."/>
            <person name="Lucas S."/>
            <person name="Salamov A."/>
            <person name="McFadden G.I."/>
            <person name="Lane C.E."/>
            <person name="Keeling P.J."/>
            <person name="Gray M.W."/>
            <person name="Grigoriev I.V."/>
            <person name="Archibald J.M."/>
        </authorList>
    </citation>
    <scope>NUCLEOTIDE SEQUENCE</scope>
    <source>
        <strain evidence="6">CCMP2712</strain>
    </source>
</reference>
<dbReference type="InterPro" id="IPR002110">
    <property type="entry name" value="Ankyrin_rpt"/>
</dbReference>
<dbReference type="EMBL" id="JH993217">
    <property type="protein sequence ID" value="EKX32036.1"/>
    <property type="molecule type" value="Genomic_DNA"/>
</dbReference>
<dbReference type="eggNOG" id="KOG4177">
    <property type="taxonomic scope" value="Eukaryota"/>
</dbReference>
<evidence type="ECO:0000256" key="1">
    <source>
        <dbReference type="ARBA" id="ARBA00022737"/>
    </source>
</evidence>
<dbReference type="SMART" id="SM00248">
    <property type="entry name" value="ANK"/>
    <property type="match status" value="4"/>
</dbReference>
<dbReference type="HOGENOM" id="CLU_646322_0_0_1"/>
<dbReference type="PANTHER" id="PTHR24171:SF10">
    <property type="entry name" value="ANKYRIN REPEAT DOMAIN-CONTAINING PROTEIN 29-LIKE"/>
    <property type="match status" value="1"/>
</dbReference>
<dbReference type="PaxDb" id="55529-EKX32036"/>
<feature type="repeat" description="ANK" evidence="3">
    <location>
        <begin position="243"/>
        <end position="275"/>
    </location>
</feature>
<dbReference type="OrthoDB" id="9977361at2759"/>
<organism evidence="4">
    <name type="scientific">Guillardia theta (strain CCMP2712)</name>
    <name type="common">Cryptophyte</name>
    <dbReference type="NCBI Taxonomy" id="905079"/>
    <lineage>
        <taxon>Eukaryota</taxon>
        <taxon>Cryptophyceae</taxon>
        <taxon>Pyrenomonadales</taxon>
        <taxon>Geminigeraceae</taxon>
        <taxon>Guillardia</taxon>
    </lineage>
</organism>
<dbReference type="PRINTS" id="PR01415">
    <property type="entry name" value="ANKYRIN"/>
</dbReference>
<dbReference type="OMA" id="CKISHQD"/>
<evidence type="ECO:0000256" key="2">
    <source>
        <dbReference type="ARBA" id="ARBA00023043"/>
    </source>
</evidence>
<dbReference type="Gene3D" id="1.25.40.20">
    <property type="entry name" value="Ankyrin repeat-containing domain"/>
    <property type="match status" value="1"/>
</dbReference>
<dbReference type="PROSITE" id="PS50088">
    <property type="entry name" value="ANK_REPEAT"/>
    <property type="match status" value="3"/>
</dbReference>
<protein>
    <submittedName>
        <fullName evidence="4 5">Uncharacterized protein</fullName>
    </submittedName>
</protein>
<reference evidence="5" key="3">
    <citation type="submission" date="2015-06" db="UniProtKB">
        <authorList>
            <consortium name="EnsemblProtists"/>
        </authorList>
    </citation>
    <scope>IDENTIFICATION</scope>
</reference>
<keyword evidence="1" id="KW-0677">Repeat</keyword>
<dbReference type="RefSeq" id="XP_005819016.1">
    <property type="nucleotide sequence ID" value="XM_005818959.1"/>
</dbReference>
<keyword evidence="2 3" id="KW-0040">ANK repeat</keyword>
<evidence type="ECO:0000313" key="6">
    <source>
        <dbReference type="Proteomes" id="UP000011087"/>
    </source>
</evidence>
<dbReference type="Proteomes" id="UP000011087">
    <property type="component" value="Unassembled WGS sequence"/>
</dbReference>
<sequence length="425" mass="47562">MSVDVSLERLPTISRTASESRDLLDPDGSRIIRFHCRFEAQSEVKEISMSKFTHFKRFLESVQNEFATEAFGFSYFSTEKKQEIHVVDNPGFAECKNEFVRSFQQGDGENVESMDITLKAQTRIDRLKASKKPEQFRIEREQQQIKRMDEIGAMFKAVTKESSPFSSNPHDWRQNYPLLAAAEAGDLEAINRCLDNIKDRVARANQSDILGRTALYYAAGRGRVSACELLLGMKAAADVSDHSGFTPVHKAALNGHSAIVRLLANAAANLDAKTHDMLSTPLMLAASACQIECVAALLRHGADVSAVDREERTVLEYIPEGENSANLKRLLITSSRRSHQLGADDKAREGSGLCSRAEDSKTKILHKLRKILSEVNHMDMEAVMGSAFESQIERHLEDIDRGLDLVDNSIAYIRNVSAKNRWNKM</sequence>
<feature type="repeat" description="ANK" evidence="3">
    <location>
        <begin position="210"/>
        <end position="242"/>
    </location>
</feature>
<dbReference type="GeneID" id="17288765"/>
<keyword evidence="6" id="KW-1185">Reference proteome</keyword>
<dbReference type="Pfam" id="PF12796">
    <property type="entry name" value="Ank_2"/>
    <property type="match status" value="1"/>
</dbReference>
<dbReference type="KEGG" id="gtt:GUITHDRAFT_121803"/>
<reference evidence="4 6" key="1">
    <citation type="journal article" date="2012" name="Nature">
        <title>Algal genomes reveal evolutionary mosaicism and the fate of nucleomorphs.</title>
        <authorList>
            <consortium name="DOE Joint Genome Institute"/>
            <person name="Curtis B.A."/>
            <person name="Tanifuji G."/>
            <person name="Burki F."/>
            <person name="Gruber A."/>
            <person name="Irimia M."/>
            <person name="Maruyama S."/>
            <person name="Arias M.C."/>
            <person name="Ball S.G."/>
            <person name="Gile G.H."/>
            <person name="Hirakawa Y."/>
            <person name="Hopkins J.F."/>
            <person name="Kuo A."/>
            <person name="Rensing S.A."/>
            <person name="Schmutz J."/>
            <person name="Symeonidi A."/>
            <person name="Elias M."/>
            <person name="Eveleigh R.J."/>
            <person name="Herman E.K."/>
            <person name="Klute M.J."/>
            <person name="Nakayama T."/>
            <person name="Obornik M."/>
            <person name="Reyes-Prieto A."/>
            <person name="Armbrust E.V."/>
            <person name="Aves S.J."/>
            <person name="Beiko R.G."/>
            <person name="Coutinho P."/>
            <person name="Dacks J.B."/>
            <person name="Durnford D.G."/>
            <person name="Fast N.M."/>
            <person name="Green B.R."/>
            <person name="Grisdale C.J."/>
            <person name="Hempel F."/>
            <person name="Henrissat B."/>
            <person name="Hoppner M.P."/>
            <person name="Ishida K."/>
            <person name="Kim E."/>
            <person name="Koreny L."/>
            <person name="Kroth P.G."/>
            <person name="Liu Y."/>
            <person name="Malik S.B."/>
            <person name="Maier U.G."/>
            <person name="McRose D."/>
            <person name="Mock T."/>
            <person name="Neilson J.A."/>
            <person name="Onodera N.T."/>
            <person name="Poole A.M."/>
            <person name="Pritham E.J."/>
            <person name="Richards T.A."/>
            <person name="Rocap G."/>
            <person name="Roy S.W."/>
            <person name="Sarai C."/>
            <person name="Schaack S."/>
            <person name="Shirato S."/>
            <person name="Slamovits C.H."/>
            <person name="Spencer D.F."/>
            <person name="Suzuki S."/>
            <person name="Worden A.Z."/>
            <person name="Zauner S."/>
            <person name="Barry K."/>
            <person name="Bell C."/>
            <person name="Bharti A.K."/>
            <person name="Crow J.A."/>
            <person name="Grimwood J."/>
            <person name="Kramer R."/>
            <person name="Lindquist E."/>
            <person name="Lucas S."/>
            <person name="Salamov A."/>
            <person name="McFadden G.I."/>
            <person name="Lane C.E."/>
            <person name="Keeling P.J."/>
            <person name="Gray M.W."/>
            <person name="Grigoriev I.V."/>
            <person name="Archibald J.M."/>
        </authorList>
    </citation>
    <scope>NUCLEOTIDE SEQUENCE</scope>
    <source>
        <strain evidence="4 6">CCMP2712</strain>
    </source>
</reference>
<proteinExistence type="predicted"/>
<evidence type="ECO:0000313" key="4">
    <source>
        <dbReference type="EMBL" id="EKX32036.1"/>
    </source>
</evidence>
<evidence type="ECO:0000256" key="3">
    <source>
        <dbReference type="PROSITE-ProRule" id="PRU00023"/>
    </source>
</evidence>
<gene>
    <name evidence="4" type="ORF">GUITHDRAFT_121803</name>
</gene>
<dbReference type="STRING" id="905079.L1I706"/>
<dbReference type="PROSITE" id="PS50297">
    <property type="entry name" value="ANK_REP_REGION"/>
    <property type="match status" value="2"/>
</dbReference>
<dbReference type="PANTHER" id="PTHR24171">
    <property type="entry name" value="ANKYRIN REPEAT DOMAIN-CONTAINING PROTEIN 39-RELATED"/>
    <property type="match status" value="1"/>
</dbReference>
<accession>L1I706</accession>
<dbReference type="Pfam" id="PF00023">
    <property type="entry name" value="Ank"/>
    <property type="match status" value="1"/>
</dbReference>
<dbReference type="AlphaFoldDB" id="L1I706"/>
<feature type="repeat" description="ANK" evidence="3">
    <location>
        <begin position="277"/>
        <end position="309"/>
    </location>
</feature>
<dbReference type="SUPFAM" id="SSF48403">
    <property type="entry name" value="Ankyrin repeat"/>
    <property type="match status" value="1"/>
</dbReference>
<name>L1I706_GUITC</name>
<dbReference type="EnsemblProtists" id="EKX32036">
    <property type="protein sequence ID" value="EKX32036"/>
    <property type="gene ID" value="GUITHDRAFT_121803"/>
</dbReference>